<dbReference type="VEuPathDB" id="VectorBase:LLOJ008579"/>
<evidence type="ECO:0000256" key="10">
    <source>
        <dbReference type="ARBA" id="ARBA00022827"/>
    </source>
</evidence>
<dbReference type="PANTHER" id="PTHR43884">
    <property type="entry name" value="ACYL-COA DEHYDROGENASE"/>
    <property type="match status" value="1"/>
</dbReference>
<evidence type="ECO:0000256" key="11">
    <source>
        <dbReference type="ARBA" id="ARBA00022832"/>
    </source>
</evidence>
<evidence type="ECO:0000313" key="34">
    <source>
        <dbReference type="Proteomes" id="UP000092461"/>
    </source>
</evidence>
<dbReference type="SUPFAM" id="SSF47203">
    <property type="entry name" value="Acyl-CoA dehydrogenase C-terminal domain-like"/>
    <property type="match status" value="1"/>
</dbReference>
<keyword evidence="5" id="KW-0597">Phosphoprotein</keyword>
<dbReference type="VEuPathDB" id="VectorBase:LLONM1_003541"/>
<comment type="catalytic activity">
    <reaction evidence="24">
        <text>tetracosanoyl-CoA + oxidized [electron-transfer flavoprotein] + H(+) = (2E)-tetracosenoyl-CoA + reduced [electron-transfer flavoprotein]</text>
        <dbReference type="Rhea" id="RHEA:47232"/>
        <dbReference type="Rhea" id="RHEA-COMP:10685"/>
        <dbReference type="Rhea" id="RHEA-COMP:10686"/>
        <dbReference type="ChEBI" id="CHEBI:15378"/>
        <dbReference type="ChEBI" id="CHEBI:57692"/>
        <dbReference type="ChEBI" id="CHEBI:58307"/>
        <dbReference type="ChEBI" id="CHEBI:65052"/>
        <dbReference type="ChEBI" id="CHEBI:74693"/>
    </reaction>
    <physiologicalReaction direction="left-to-right" evidence="24">
        <dbReference type="Rhea" id="RHEA:47233"/>
    </physiologicalReaction>
</comment>
<proteinExistence type="inferred from homology"/>
<dbReference type="Gene3D" id="3.90.950.10">
    <property type="match status" value="2"/>
</dbReference>
<comment type="catalytic activity">
    <reaction evidence="22">
        <text>dodecanoyl-CoA + oxidized [electron-transfer flavoprotein] + H(+) = (2E)-dodecenoyl-CoA + reduced [electron-transfer flavoprotein]</text>
        <dbReference type="Rhea" id="RHEA:47296"/>
        <dbReference type="Rhea" id="RHEA-COMP:10685"/>
        <dbReference type="Rhea" id="RHEA-COMP:10686"/>
        <dbReference type="ChEBI" id="CHEBI:15378"/>
        <dbReference type="ChEBI" id="CHEBI:57330"/>
        <dbReference type="ChEBI" id="CHEBI:57375"/>
        <dbReference type="ChEBI" id="CHEBI:57692"/>
        <dbReference type="ChEBI" id="CHEBI:58307"/>
    </reaction>
    <physiologicalReaction direction="left-to-right" evidence="22">
        <dbReference type="Rhea" id="RHEA:47297"/>
    </physiologicalReaction>
</comment>
<dbReference type="HAMAP" id="MF_00528">
    <property type="entry name" value="Maf"/>
    <property type="match status" value="2"/>
</dbReference>
<comment type="subcellular location">
    <subcellularLocation>
        <location evidence="2">Mitochondrion inner membrane</location>
        <topology evidence="2">Peripheral membrane protein</topology>
    </subcellularLocation>
</comment>
<evidence type="ECO:0000259" key="31">
    <source>
        <dbReference type="Pfam" id="PF02771"/>
    </source>
</evidence>
<evidence type="ECO:0000256" key="19">
    <source>
        <dbReference type="ARBA" id="ARBA00040902"/>
    </source>
</evidence>
<dbReference type="GO" id="GO:0047429">
    <property type="term" value="F:nucleoside triphosphate diphosphatase activity"/>
    <property type="evidence" value="ECO:0007669"/>
    <property type="project" value="InterPro"/>
</dbReference>
<keyword evidence="34" id="KW-1185">Reference proteome</keyword>
<evidence type="ECO:0000259" key="29">
    <source>
        <dbReference type="Pfam" id="PF00441"/>
    </source>
</evidence>
<comment type="catalytic activity">
    <reaction evidence="25">
        <text>tetradecanoyl-CoA + oxidized [electron-transfer flavoprotein] + H(+) = (2E)-tetradecenoyl-CoA + reduced [electron-transfer flavoprotein]</text>
        <dbReference type="Rhea" id="RHEA:47316"/>
        <dbReference type="Rhea" id="RHEA-COMP:10685"/>
        <dbReference type="Rhea" id="RHEA-COMP:10686"/>
        <dbReference type="ChEBI" id="CHEBI:15378"/>
        <dbReference type="ChEBI" id="CHEBI:57385"/>
        <dbReference type="ChEBI" id="CHEBI:57692"/>
        <dbReference type="ChEBI" id="CHEBI:58307"/>
        <dbReference type="ChEBI" id="CHEBI:61405"/>
    </reaction>
    <physiologicalReaction direction="left-to-right" evidence="25">
        <dbReference type="Rhea" id="RHEA:47317"/>
    </physiologicalReaction>
</comment>
<dbReference type="InterPro" id="IPR036250">
    <property type="entry name" value="AcylCo_DH-like_C"/>
</dbReference>
<evidence type="ECO:0000256" key="28">
    <source>
        <dbReference type="ARBA" id="ARBA00049224"/>
    </source>
</evidence>
<dbReference type="InterPro" id="IPR037069">
    <property type="entry name" value="AcylCoA_DH/ox_N_sf"/>
</dbReference>
<evidence type="ECO:0000256" key="12">
    <source>
        <dbReference type="ARBA" id="ARBA00022946"/>
    </source>
</evidence>
<comment type="catalytic activity">
    <reaction evidence="26">
        <text>a very-long-chain 2,3-saturated fatty acyl-CoA + oxidized [electron-transfer flavoprotein] + H(+) = a very-long-chain (2E)-enoyl-CoA + reduced [electron-transfer flavoprotein]</text>
        <dbReference type="Rhea" id="RHEA:19181"/>
        <dbReference type="Rhea" id="RHEA-COMP:10685"/>
        <dbReference type="Rhea" id="RHEA-COMP:10686"/>
        <dbReference type="ChEBI" id="CHEBI:15378"/>
        <dbReference type="ChEBI" id="CHEBI:57692"/>
        <dbReference type="ChEBI" id="CHEBI:58307"/>
        <dbReference type="ChEBI" id="CHEBI:83724"/>
        <dbReference type="ChEBI" id="CHEBI:83728"/>
        <dbReference type="EC" id="1.3.8.9"/>
    </reaction>
    <physiologicalReaction direction="left-to-right" evidence="26">
        <dbReference type="Rhea" id="RHEA:19182"/>
    </physiologicalReaction>
</comment>
<evidence type="ECO:0000256" key="20">
    <source>
        <dbReference type="ARBA" id="ARBA00045422"/>
    </source>
</evidence>
<dbReference type="CDD" id="cd01161">
    <property type="entry name" value="VLCAD"/>
    <property type="match status" value="1"/>
</dbReference>
<dbReference type="Pfam" id="PF02545">
    <property type="entry name" value="Maf"/>
    <property type="match status" value="2"/>
</dbReference>
<dbReference type="Gene3D" id="1.10.540.10">
    <property type="entry name" value="Acyl-CoA dehydrogenase/oxidase, N-terminal domain"/>
    <property type="match status" value="1"/>
</dbReference>
<evidence type="ECO:0000256" key="15">
    <source>
        <dbReference type="ARBA" id="ARBA00023098"/>
    </source>
</evidence>
<dbReference type="Pfam" id="PF02770">
    <property type="entry name" value="Acyl-CoA_dh_M"/>
    <property type="match status" value="1"/>
</dbReference>
<evidence type="ECO:0000256" key="6">
    <source>
        <dbReference type="ARBA" id="ARBA00022630"/>
    </source>
</evidence>
<dbReference type="InterPro" id="IPR009075">
    <property type="entry name" value="AcylCo_DH/oxidase_C"/>
</dbReference>
<evidence type="ECO:0000256" key="9">
    <source>
        <dbReference type="ARBA" id="ARBA00022801"/>
    </source>
</evidence>
<dbReference type="GO" id="GO:0005743">
    <property type="term" value="C:mitochondrial inner membrane"/>
    <property type="evidence" value="ECO:0007669"/>
    <property type="project" value="UniProtKB-SubCell"/>
</dbReference>
<keyword evidence="17" id="KW-0472">Membrane</keyword>
<evidence type="ECO:0000256" key="21">
    <source>
        <dbReference type="ARBA" id="ARBA00046812"/>
    </source>
</evidence>
<dbReference type="GO" id="GO:0050660">
    <property type="term" value="F:flavin adenine dinucleotide binding"/>
    <property type="evidence" value="ECO:0007669"/>
    <property type="project" value="InterPro"/>
</dbReference>
<comment type="function">
    <text evidence="20">Very long-chain specific acyl-CoA dehydrogenase is one of the acyl-CoA dehydrogenases that catalyze the first step of mitochondrial fatty acid beta-oxidation, an aerobic process breaking down fatty acids into acetyl-CoA and allowing the production of energy from fats. The first step of fatty acid beta-oxidation consists in the removal of one hydrogen from C-2 and C-3 of the straight-chain fatty acyl-CoA thioester, resulting in the formation of trans-2-enoyl-CoA. Among the different mitochondrial acyl-CoA dehydrogenases, very long-chain specific acyl-CoA dehydrogenase acts specifically on acyl-CoAs with saturated 12 to 24 carbons long primary chains.</text>
</comment>
<dbReference type="InterPro" id="IPR006089">
    <property type="entry name" value="Acyl-CoA_DH_CS"/>
</dbReference>
<dbReference type="GO" id="GO:0006631">
    <property type="term" value="P:fatty acid metabolic process"/>
    <property type="evidence" value="ECO:0007669"/>
    <property type="project" value="UniProtKB-KW"/>
</dbReference>
<sequence length="1031" mass="114322">MLRVSQSFLRRIQSPGSREIRRCLAATAQVKVDEGRPEAQTAVKNHSYVANIFRGELEASQLFPYPDVLNEEQKEHIGSFIDPVTKFMTEVNDAAKNDDRAGLDEATANGFWDLGAFALQVPAEMGGLGLNNTQYARMCEVMGAYDLGAGIVLGAHQSIGFKGILLYGTKEQKEKYLPQVSTGKVYAAFCLTEPSSGSDAGSIRCRAVKSPDGRHFILNGSKIWISNGGIADIMTVFAQTEVEDPRTGKKKDKVTAFIVERGFGGVTSGPPESKMGIKASNTAEVFFEDVKIPVENVIGEVGNGFKVAMNILNNGRFGMSATLSGTMRACIEKATEHVTQRVQFGQKICEYKGIQEKLARMSMLHFATQSMAYMISGNMDSGSVDYHLEAAISKVFASEAAWQVCDESIQILGGMGYMKAAGLERVLRDLRIFRIFEGTNDILRLFVALTGIQYAGSHLKELQRAFKNPAANLGLIVQESSRRAIRSLGFGGIDLSGYVHPKLQPASKNVAECITLFGQAVESLLIKYGKNIVEEQFMLNRLADAAMDIYAMSVILSRVSQTLSRELPSADQELLMAECWAVEGAERVKSNLRKTNTTAFLEMYDKMSQQAKNICQAGGIIFRKMLHPVRHVLNQKRIVLASGSPRRQELMKNLGINVEICPSRFEEDFKPEDFPSFCAYVEETALHKVLEVSDRLHDPAPDVIIGADTVVTMDGVILTKLMNRKHRVYTGVVIKIADKFIRFTETTDVYFGQATPEQIHAYVDTGEPLDKAGGYGIQGVGGTFIERIEGDYFTELLMAECWAVEGAERVKSNLRKTNTTAFLEMYDKMSQQAKNICQAGGIIFRKMLHPVRHVLNQKRIVLASGSPRRQELMKNLGINVEICPSRFEEDFKPEDFPSFCAYVEETALHKVLEVSDRLHDPAPDVIIGADTVVTMDGVVLMNRKHRVYTGVVIKIADKFIRFTETTDVYFGQATPEQIHAYVDTGEPLDKAGGYGIQGVGGTFIERIEGDYFTVIGLPLYRICRELYCLFR</sequence>
<dbReference type="InterPro" id="IPR046373">
    <property type="entry name" value="Acyl-CoA_Oxase/DH_mid-dom_sf"/>
</dbReference>
<reference evidence="33" key="1">
    <citation type="submission" date="2020-05" db="UniProtKB">
        <authorList>
            <consortium name="EnsemblMetazoa"/>
        </authorList>
    </citation>
    <scope>IDENTIFICATION</scope>
    <source>
        <strain evidence="33">Jacobina</strain>
    </source>
</reference>
<dbReference type="Gene3D" id="2.40.110.10">
    <property type="entry name" value="Butyryl-CoA Dehydrogenase, subunit A, domain 2"/>
    <property type="match status" value="1"/>
</dbReference>
<dbReference type="NCBIfam" id="TIGR00172">
    <property type="entry name" value="maf"/>
    <property type="match status" value="1"/>
</dbReference>
<comment type="subunit">
    <text evidence="21">Homodimer. Homodimerizes after import into the mitochondrion.</text>
</comment>
<evidence type="ECO:0000256" key="22">
    <source>
        <dbReference type="ARBA" id="ARBA00047893"/>
    </source>
</evidence>
<dbReference type="InterPro" id="IPR049448">
    <property type="entry name" value="ACAD9/ACADV-like_C"/>
</dbReference>
<evidence type="ECO:0000259" key="30">
    <source>
        <dbReference type="Pfam" id="PF02770"/>
    </source>
</evidence>
<name>A0A1B0GKL3_LUTLO</name>
<evidence type="ECO:0000256" key="13">
    <source>
        <dbReference type="ARBA" id="ARBA00022990"/>
    </source>
</evidence>
<comment type="cofactor">
    <cofactor evidence="1">
        <name>FAD</name>
        <dbReference type="ChEBI" id="CHEBI:57692"/>
    </cofactor>
</comment>
<keyword evidence="7" id="KW-0999">Mitochondrion inner membrane</keyword>
<evidence type="ECO:0000256" key="2">
    <source>
        <dbReference type="ARBA" id="ARBA00004637"/>
    </source>
</evidence>
<dbReference type="EMBL" id="AJWK01029092">
    <property type="status" value="NOT_ANNOTATED_CDS"/>
    <property type="molecule type" value="Genomic_DNA"/>
</dbReference>
<keyword evidence="11" id="KW-0276">Fatty acid metabolism</keyword>
<feature type="domain" description="Acyl-CoA oxidase/dehydrogenase middle" evidence="30">
    <location>
        <begin position="188"/>
        <end position="290"/>
    </location>
</feature>
<comment type="similarity">
    <text evidence="4">Belongs to the acyl-CoA dehydrogenase family.</text>
</comment>
<keyword evidence="13" id="KW-0007">Acetylation</keyword>
<evidence type="ECO:0000256" key="17">
    <source>
        <dbReference type="ARBA" id="ARBA00023136"/>
    </source>
</evidence>
<dbReference type="PROSITE" id="PS00072">
    <property type="entry name" value="ACYL_COA_DH_1"/>
    <property type="match status" value="1"/>
</dbReference>
<evidence type="ECO:0000256" key="16">
    <source>
        <dbReference type="ARBA" id="ARBA00023128"/>
    </source>
</evidence>
<dbReference type="EMBL" id="AJWK01029093">
    <property type="status" value="NOT_ANNOTATED_CDS"/>
    <property type="molecule type" value="Genomic_DNA"/>
</dbReference>
<dbReference type="GO" id="GO:0000062">
    <property type="term" value="F:fatty-acyl-CoA binding"/>
    <property type="evidence" value="ECO:0007669"/>
    <property type="project" value="TreeGrafter"/>
</dbReference>
<dbReference type="EnsemblMetazoa" id="LLOJ008579-RA">
    <property type="protein sequence ID" value="LLOJ008579-PA"/>
    <property type="gene ID" value="LLOJ008579"/>
</dbReference>
<dbReference type="FunFam" id="1.10.540.10:FF:000001">
    <property type="entry name" value="Very long-chain-specific acyl-CoA dehydrogenase, mitochondrial"/>
    <property type="match status" value="1"/>
</dbReference>
<dbReference type="CDD" id="cd00555">
    <property type="entry name" value="Maf"/>
    <property type="match status" value="2"/>
</dbReference>
<keyword evidence="10" id="KW-0274">FAD</keyword>
<dbReference type="EC" id="1.3.8.9" evidence="18"/>
<evidence type="ECO:0000256" key="14">
    <source>
        <dbReference type="ARBA" id="ARBA00023002"/>
    </source>
</evidence>
<keyword evidence="16" id="KW-0496">Mitochondrion</keyword>
<dbReference type="InterPro" id="IPR009100">
    <property type="entry name" value="AcylCoA_DH/oxidase_NM_dom_sf"/>
</dbReference>
<evidence type="ECO:0000256" key="4">
    <source>
        <dbReference type="ARBA" id="ARBA00009347"/>
    </source>
</evidence>
<keyword evidence="15" id="KW-0443">Lipid metabolism</keyword>
<dbReference type="FunFam" id="2.40.110.10:FF:000006">
    <property type="entry name" value="very long-chain specific acyl-CoA dehydrogenase, mitochondrial"/>
    <property type="match status" value="1"/>
</dbReference>
<evidence type="ECO:0000256" key="26">
    <source>
        <dbReference type="ARBA" id="ARBA00049050"/>
    </source>
</evidence>
<dbReference type="PANTHER" id="PTHR43884:SF11">
    <property type="entry name" value="VERY LONG-CHAIN SPECIFIC ACYL-COA DEHYDROGENASE, MITOCHONDRIAL"/>
    <property type="match status" value="1"/>
</dbReference>
<dbReference type="InterPro" id="IPR003697">
    <property type="entry name" value="Maf-like"/>
</dbReference>
<keyword evidence="8" id="KW-0702">S-nitrosylation</keyword>
<dbReference type="SUPFAM" id="SSF56645">
    <property type="entry name" value="Acyl-CoA dehydrogenase NM domain-like"/>
    <property type="match status" value="1"/>
</dbReference>
<dbReference type="Gene3D" id="1.20.140.10">
    <property type="entry name" value="Butyryl-CoA Dehydrogenase, subunit A, domain 3"/>
    <property type="match status" value="2"/>
</dbReference>
<evidence type="ECO:0000256" key="7">
    <source>
        <dbReference type="ARBA" id="ARBA00022792"/>
    </source>
</evidence>
<keyword evidence="9" id="KW-0378">Hydrolase</keyword>
<dbReference type="InterPro" id="IPR006091">
    <property type="entry name" value="Acyl-CoA_Oxase/DH_mid-dom"/>
</dbReference>
<evidence type="ECO:0000256" key="3">
    <source>
        <dbReference type="ARBA" id="ARBA00005198"/>
    </source>
</evidence>
<dbReference type="VEuPathDB" id="VectorBase:LLONM1_002497"/>
<feature type="domain" description="ACAD9/ACADV-like C-terminal" evidence="32">
    <location>
        <begin position="501"/>
        <end position="619"/>
    </location>
</feature>
<dbReference type="SUPFAM" id="SSF52972">
    <property type="entry name" value="ITPase-like"/>
    <property type="match status" value="2"/>
</dbReference>
<dbReference type="InterPro" id="IPR013786">
    <property type="entry name" value="AcylCoA_DH/ox_N"/>
</dbReference>
<evidence type="ECO:0000256" key="18">
    <source>
        <dbReference type="ARBA" id="ARBA00039034"/>
    </source>
</evidence>
<dbReference type="Pfam" id="PF21343">
    <property type="entry name" value="ACAD9-ACADV_C"/>
    <property type="match status" value="1"/>
</dbReference>
<evidence type="ECO:0000256" key="5">
    <source>
        <dbReference type="ARBA" id="ARBA00022553"/>
    </source>
</evidence>
<comment type="catalytic activity">
    <reaction evidence="27">
        <text>eicosanoyl-CoA + oxidized [electron-transfer flavoprotein] + H(+) = (2E)-eicosenoyl-CoA + reduced [electron-transfer flavoprotein]</text>
        <dbReference type="Rhea" id="RHEA:47236"/>
        <dbReference type="Rhea" id="RHEA-COMP:10685"/>
        <dbReference type="Rhea" id="RHEA-COMP:10686"/>
        <dbReference type="ChEBI" id="CHEBI:15378"/>
        <dbReference type="ChEBI" id="CHEBI:57380"/>
        <dbReference type="ChEBI" id="CHEBI:57692"/>
        <dbReference type="ChEBI" id="CHEBI:58307"/>
        <dbReference type="ChEBI" id="CHEBI:74691"/>
    </reaction>
    <physiologicalReaction direction="left-to-right" evidence="27">
        <dbReference type="Rhea" id="RHEA:47237"/>
    </physiologicalReaction>
</comment>
<evidence type="ECO:0000256" key="27">
    <source>
        <dbReference type="ARBA" id="ARBA00049140"/>
    </source>
</evidence>
<feature type="domain" description="Acyl-CoA dehydrogenase/oxidase C-terminal" evidence="29">
    <location>
        <begin position="302"/>
        <end position="448"/>
    </location>
</feature>
<comment type="catalytic activity">
    <reaction evidence="28">
        <text>octadecanoyl-CoA + oxidized [electron-transfer flavoprotein] + H(+) = (2E)-octadecenoyl-CoA + reduced [electron-transfer flavoprotein]</text>
        <dbReference type="Rhea" id="RHEA:47240"/>
        <dbReference type="Rhea" id="RHEA-COMP:10685"/>
        <dbReference type="Rhea" id="RHEA-COMP:10686"/>
        <dbReference type="ChEBI" id="CHEBI:15378"/>
        <dbReference type="ChEBI" id="CHEBI:57394"/>
        <dbReference type="ChEBI" id="CHEBI:57692"/>
        <dbReference type="ChEBI" id="CHEBI:58307"/>
        <dbReference type="ChEBI" id="CHEBI:71412"/>
    </reaction>
    <physiologicalReaction direction="left-to-right" evidence="28">
        <dbReference type="Rhea" id="RHEA:47241"/>
    </physiologicalReaction>
</comment>
<evidence type="ECO:0000256" key="24">
    <source>
        <dbReference type="ARBA" id="ARBA00048086"/>
    </source>
</evidence>
<dbReference type="AlphaFoldDB" id="A0A1B0GKL3"/>
<protein>
    <recommendedName>
        <fullName evidence="19">Very long-chain specific acyl-CoA dehydrogenase, mitochondrial</fullName>
        <ecNumber evidence="18">1.3.8.9</ecNumber>
    </recommendedName>
</protein>
<dbReference type="GO" id="GO:0017099">
    <property type="term" value="F:very-long-chain fatty acyl-CoA dehydrogenase activity"/>
    <property type="evidence" value="ECO:0007669"/>
    <property type="project" value="UniProtKB-EC"/>
</dbReference>
<comment type="catalytic activity">
    <reaction evidence="23">
        <text>oxidized [electron-transfer flavoprotein] + hexadecanoyl-CoA + H(+) = (2E)-hexadecenoyl-CoA + reduced [electron-transfer flavoprotein]</text>
        <dbReference type="Rhea" id="RHEA:43448"/>
        <dbReference type="Rhea" id="RHEA-COMP:10685"/>
        <dbReference type="Rhea" id="RHEA-COMP:10686"/>
        <dbReference type="ChEBI" id="CHEBI:15378"/>
        <dbReference type="ChEBI" id="CHEBI:57379"/>
        <dbReference type="ChEBI" id="CHEBI:57692"/>
        <dbReference type="ChEBI" id="CHEBI:58307"/>
        <dbReference type="ChEBI" id="CHEBI:61526"/>
    </reaction>
    <physiologicalReaction direction="left-to-right" evidence="23">
        <dbReference type="Rhea" id="RHEA:43449"/>
    </physiologicalReaction>
</comment>
<accession>A0A1B0GKL3</accession>
<dbReference type="Pfam" id="PF00441">
    <property type="entry name" value="Acyl-CoA_dh_1"/>
    <property type="match status" value="1"/>
</dbReference>
<evidence type="ECO:0000256" key="1">
    <source>
        <dbReference type="ARBA" id="ARBA00001974"/>
    </source>
</evidence>
<evidence type="ECO:0000256" key="8">
    <source>
        <dbReference type="ARBA" id="ARBA00022799"/>
    </source>
</evidence>
<organism evidence="33 34">
    <name type="scientific">Lutzomyia longipalpis</name>
    <name type="common">Sand fly</name>
    <dbReference type="NCBI Taxonomy" id="7200"/>
    <lineage>
        <taxon>Eukaryota</taxon>
        <taxon>Metazoa</taxon>
        <taxon>Ecdysozoa</taxon>
        <taxon>Arthropoda</taxon>
        <taxon>Hexapoda</taxon>
        <taxon>Insecta</taxon>
        <taxon>Pterygota</taxon>
        <taxon>Neoptera</taxon>
        <taxon>Endopterygota</taxon>
        <taxon>Diptera</taxon>
        <taxon>Nematocera</taxon>
        <taxon>Psychodoidea</taxon>
        <taxon>Psychodidae</taxon>
        <taxon>Lutzomyia</taxon>
        <taxon>Lutzomyia</taxon>
    </lineage>
</organism>
<evidence type="ECO:0000313" key="33">
    <source>
        <dbReference type="EnsemblMetazoa" id="LLOJ008579-PA"/>
    </source>
</evidence>
<dbReference type="Pfam" id="PF02771">
    <property type="entry name" value="Acyl-CoA_dh_N"/>
    <property type="match status" value="1"/>
</dbReference>
<dbReference type="FunFam" id="1.20.140.10:FF:000008">
    <property type="entry name" value="acyl-CoA dehydrogenase family member 9, mitochondrial"/>
    <property type="match status" value="1"/>
</dbReference>
<keyword evidence="6" id="KW-0285">Flavoprotein</keyword>
<dbReference type="InterPro" id="IPR029001">
    <property type="entry name" value="ITPase-like_fam"/>
</dbReference>
<feature type="domain" description="Acyl-CoA dehydrogenase/oxidase N-terminal" evidence="31">
    <location>
        <begin position="80"/>
        <end position="184"/>
    </location>
</feature>
<keyword evidence="14" id="KW-0560">Oxidoreductase</keyword>
<evidence type="ECO:0000259" key="32">
    <source>
        <dbReference type="Pfam" id="PF21343"/>
    </source>
</evidence>
<dbReference type="Proteomes" id="UP000092461">
    <property type="component" value="Unassembled WGS sequence"/>
</dbReference>
<evidence type="ECO:0000256" key="25">
    <source>
        <dbReference type="ARBA" id="ARBA00049038"/>
    </source>
</evidence>
<comment type="pathway">
    <text evidence="3">Lipid metabolism; mitochondrial fatty acid beta-oxidation.</text>
</comment>
<keyword evidence="12" id="KW-0809">Transit peptide</keyword>
<evidence type="ECO:0000256" key="23">
    <source>
        <dbReference type="ARBA" id="ARBA00047916"/>
    </source>
</evidence>